<dbReference type="SUPFAM" id="SSF51206">
    <property type="entry name" value="cAMP-binding domain-like"/>
    <property type="match status" value="1"/>
</dbReference>
<feature type="transmembrane region" description="Helical" evidence="2">
    <location>
        <begin position="173"/>
        <end position="194"/>
    </location>
</feature>
<dbReference type="PANTHER" id="PTHR45689">
    <property type="entry name" value="I[[H]] CHANNEL, ISOFORM E"/>
    <property type="match status" value="1"/>
</dbReference>
<keyword evidence="2" id="KW-1133">Transmembrane helix</keyword>
<dbReference type="Gene3D" id="1.10.287.630">
    <property type="entry name" value="Helix hairpin bin"/>
    <property type="match status" value="1"/>
</dbReference>
<dbReference type="InterPro" id="IPR018488">
    <property type="entry name" value="cNMP-bd_CS"/>
</dbReference>
<keyword evidence="2" id="KW-0472">Membrane</keyword>
<dbReference type="PROSITE" id="PS00889">
    <property type="entry name" value="CNMP_BINDING_2"/>
    <property type="match status" value="1"/>
</dbReference>
<dbReference type="GO" id="GO:0005249">
    <property type="term" value="F:voltage-gated potassium channel activity"/>
    <property type="evidence" value="ECO:0007669"/>
    <property type="project" value="TreeGrafter"/>
</dbReference>
<organism evidence="4">
    <name type="scientific">Oikopleura dioica</name>
    <name type="common">Tunicate</name>
    <dbReference type="NCBI Taxonomy" id="34765"/>
    <lineage>
        <taxon>Eukaryota</taxon>
        <taxon>Metazoa</taxon>
        <taxon>Chordata</taxon>
        <taxon>Tunicata</taxon>
        <taxon>Appendicularia</taxon>
        <taxon>Copelata</taxon>
        <taxon>Oikopleuridae</taxon>
        <taxon>Oikopleura</taxon>
    </lineage>
</organism>
<dbReference type="EMBL" id="FN654491">
    <property type="protein sequence ID" value="CBY34262.1"/>
    <property type="molecule type" value="Genomic_DNA"/>
</dbReference>
<evidence type="ECO:0000256" key="2">
    <source>
        <dbReference type="SAM" id="Phobius"/>
    </source>
</evidence>
<dbReference type="Gene3D" id="1.10.287.70">
    <property type="match status" value="1"/>
</dbReference>
<dbReference type="InterPro" id="IPR051413">
    <property type="entry name" value="K/Na_HCN_channel"/>
</dbReference>
<name>E4YFI8_OIKDI</name>
<dbReference type="PROSITE" id="PS50042">
    <property type="entry name" value="CNMP_BINDING_3"/>
    <property type="match status" value="1"/>
</dbReference>
<dbReference type="CDD" id="cd00038">
    <property type="entry name" value="CAP_ED"/>
    <property type="match status" value="1"/>
</dbReference>
<feature type="region of interest" description="Disordered" evidence="1">
    <location>
        <begin position="480"/>
        <end position="513"/>
    </location>
</feature>
<dbReference type="Proteomes" id="UP000011014">
    <property type="component" value="Unassembled WGS sequence"/>
</dbReference>
<dbReference type="InterPro" id="IPR014710">
    <property type="entry name" value="RmlC-like_jellyroll"/>
</dbReference>
<feature type="transmembrane region" description="Helical" evidence="2">
    <location>
        <begin position="251"/>
        <end position="275"/>
    </location>
</feature>
<dbReference type="PROSITE" id="PS00888">
    <property type="entry name" value="CNMP_BINDING_1"/>
    <property type="match status" value="1"/>
</dbReference>
<sequence length="556" mass="64580">MSLIGVSKVHQHRIGSDNMRQRELERIIDSPFVIHPYSNFRLIFDAITTIVLILNLMFVPIIMTYPKFDSHVKGLTEGILNNFTDTAILNVAKIRKKYIRGWFWFDIIATIPFDQVCTVQEANIDIIRYFKLIRLTKVAGLLRLIRLTKLFRNFQDVNSNWINIESVKGIGKIFSFMLLLVVWIHLAGCFQFLIPTLNPAYPYFASWSVASGLNKDTVAWSFQYTKSLFRSLSHMFCIGYGTMAPQCIDDLWMMFFSILIGDLLKAVFIGVASSMMQMMDASRRLYMEKLNTVTEYMEFKKLPSYTRGRLLEYYENRYQGKMFDEEKVLATLNPILRRALVRHNRKDLVKKVPFFDDCPSHFIDEVLNVMRLEMYLKNDKIIRQGTSGQKMFFIQSGICLIILGNKIKRKRKSLAIKDGDFFGEISLLIPDTKRTATVIARETTYIYSLKHKDFSKILDSYPTVKEKMEQIAEERLAETQKMESALESTDSEPIEDESKVFPWPSYETGEPEEYESFETPILTIDQPESNTSVPMFTFNLETPSDEKLQEHTSESA</sequence>
<proteinExistence type="predicted"/>
<dbReference type="Gene3D" id="2.60.120.10">
    <property type="entry name" value="Jelly Rolls"/>
    <property type="match status" value="1"/>
</dbReference>
<dbReference type="InterPro" id="IPR018490">
    <property type="entry name" value="cNMP-bd_dom_sf"/>
</dbReference>
<dbReference type="AlphaFoldDB" id="E4YFI8"/>
<reference evidence="4" key="1">
    <citation type="journal article" date="2010" name="Science">
        <title>Plasticity of animal genome architecture unmasked by rapid evolution of a pelagic tunicate.</title>
        <authorList>
            <person name="Denoeud F."/>
            <person name="Henriet S."/>
            <person name="Mungpakdee S."/>
            <person name="Aury J.M."/>
            <person name="Da Silva C."/>
            <person name="Brinkmann H."/>
            <person name="Mikhaleva J."/>
            <person name="Olsen L.C."/>
            <person name="Jubin C."/>
            <person name="Canestro C."/>
            <person name="Bouquet J.M."/>
            <person name="Danks G."/>
            <person name="Poulain J."/>
            <person name="Campsteijn C."/>
            <person name="Adamski M."/>
            <person name="Cross I."/>
            <person name="Yadetie F."/>
            <person name="Muffato M."/>
            <person name="Louis A."/>
            <person name="Butcher S."/>
            <person name="Tsagkogeorga G."/>
            <person name="Konrad A."/>
            <person name="Singh S."/>
            <person name="Jensen M.F."/>
            <person name="Cong E.H."/>
            <person name="Eikeseth-Otteraa H."/>
            <person name="Noel B."/>
            <person name="Anthouard V."/>
            <person name="Porcel B.M."/>
            <person name="Kachouri-Lafond R."/>
            <person name="Nishino A."/>
            <person name="Ugolini M."/>
            <person name="Chourrout P."/>
            <person name="Nishida H."/>
            <person name="Aasland R."/>
            <person name="Huzurbazar S."/>
            <person name="Westhof E."/>
            <person name="Delsuc F."/>
            <person name="Lehrach H."/>
            <person name="Reinhardt R."/>
            <person name="Weissenbach J."/>
            <person name="Roy S.W."/>
            <person name="Artiguenave F."/>
            <person name="Postlethwait J.H."/>
            <person name="Manak J.R."/>
            <person name="Thompson E.M."/>
            <person name="Jaillon O."/>
            <person name="Du Pasquier L."/>
            <person name="Boudinot P."/>
            <person name="Liberles D.A."/>
            <person name="Volff J.N."/>
            <person name="Philippe H."/>
            <person name="Lenhard B."/>
            <person name="Roest Crollius H."/>
            <person name="Wincker P."/>
            <person name="Chourrout D."/>
        </authorList>
    </citation>
    <scope>NUCLEOTIDE SEQUENCE [LARGE SCALE GENOMIC DNA]</scope>
</reference>
<dbReference type="GO" id="GO:0003254">
    <property type="term" value="P:regulation of membrane depolarization"/>
    <property type="evidence" value="ECO:0007669"/>
    <property type="project" value="TreeGrafter"/>
</dbReference>
<feature type="transmembrane region" description="Helical" evidence="2">
    <location>
        <begin position="42"/>
        <end position="63"/>
    </location>
</feature>
<protein>
    <recommendedName>
        <fullName evidence="3">Cyclic nucleotide-binding domain-containing protein</fullName>
    </recommendedName>
</protein>
<dbReference type="PANTHER" id="PTHR45689:SF5">
    <property type="entry name" value="I[[H]] CHANNEL, ISOFORM E"/>
    <property type="match status" value="1"/>
</dbReference>
<keyword evidence="2" id="KW-0812">Transmembrane</keyword>
<dbReference type="Pfam" id="PF00027">
    <property type="entry name" value="cNMP_binding"/>
    <property type="match status" value="1"/>
</dbReference>
<dbReference type="SMART" id="SM00100">
    <property type="entry name" value="cNMP"/>
    <property type="match status" value="1"/>
</dbReference>
<gene>
    <name evidence="4" type="ORF">GSOID_T00024278001</name>
</gene>
<evidence type="ECO:0000256" key="1">
    <source>
        <dbReference type="SAM" id="MobiDB-lite"/>
    </source>
</evidence>
<dbReference type="GO" id="GO:0098855">
    <property type="term" value="C:HCN channel complex"/>
    <property type="evidence" value="ECO:0007669"/>
    <property type="project" value="TreeGrafter"/>
</dbReference>
<feature type="domain" description="Cyclic nucleotide-binding" evidence="3">
    <location>
        <begin position="354"/>
        <end position="475"/>
    </location>
</feature>
<evidence type="ECO:0000313" key="4">
    <source>
        <dbReference type="EMBL" id="CBY34262.1"/>
    </source>
</evidence>
<dbReference type="GO" id="GO:0035725">
    <property type="term" value="P:sodium ion transmembrane transport"/>
    <property type="evidence" value="ECO:0007669"/>
    <property type="project" value="TreeGrafter"/>
</dbReference>
<dbReference type="SUPFAM" id="SSF81324">
    <property type="entry name" value="Voltage-gated potassium channels"/>
    <property type="match status" value="1"/>
</dbReference>
<accession>E4YFI8</accession>
<evidence type="ECO:0000259" key="3">
    <source>
        <dbReference type="PROSITE" id="PS50042"/>
    </source>
</evidence>
<dbReference type="InterPro" id="IPR000595">
    <property type="entry name" value="cNMP-bd_dom"/>
</dbReference>